<dbReference type="GO" id="GO:0015562">
    <property type="term" value="F:efflux transmembrane transporter activity"/>
    <property type="evidence" value="ECO:0007669"/>
    <property type="project" value="TreeGrafter"/>
</dbReference>
<dbReference type="SUPFAM" id="SSF47090">
    <property type="entry name" value="PGBD-like"/>
    <property type="match status" value="1"/>
</dbReference>
<dbReference type="PANTHER" id="PTHR30469:SF15">
    <property type="entry name" value="HLYD FAMILY OF SECRETION PROTEINS"/>
    <property type="match status" value="1"/>
</dbReference>
<protein>
    <recommendedName>
        <fullName evidence="2">Peptidoglycan binding-like domain-containing protein</fullName>
    </recommendedName>
</protein>
<dbReference type="Proteomes" id="UP000578112">
    <property type="component" value="Unassembled WGS sequence"/>
</dbReference>
<dbReference type="PANTHER" id="PTHR30469">
    <property type="entry name" value="MULTIDRUG RESISTANCE PROTEIN MDTA"/>
    <property type="match status" value="1"/>
</dbReference>
<dbReference type="RefSeq" id="WP_184994617.1">
    <property type="nucleotide sequence ID" value="NZ_BOMK01000010.1"/>
</dbReference>
<reference evidence="3 4" key="1">
    <citation type="submission" date="2020-08" db="EMBL/GenBank/DDBJ databases">
        <title>Sequencing the genomes of 1000 actinobacteria strains.</title>
        <authorList>
            <person name="Klenk H.-P."/>
        </authorList>
    </citation>
    <scope>NUCLEOTIDE SEQUENCE [LARGE SCALE GENOMIC DNA]</scope>
    <source>
        <strain evidence="3 4">DSM 43149</strain>
    </source>
</reference>
<keyword evidence="4" id="KW-1185">Reference proteome</keyword>
<evidence type="ECO:0000313" key="4">
    <source>
        <dbReference type="Proteomes" id="UP000578112"/>
    </source>
</evidence>
<dbReference type="EMBL" id="JACHNH010000001">
    <property type="protein sequence ID" value="MBB4763284.1"/>
    <property type="molecule type" value="Genomic_DNA"/>
</dbReference>
<dbReference type="Gene3D" id="2.40.420.20">
    <property type="match status" value="1"/>
</dbReference>
<dbReference type="Gene3D" id="1.10.101.10">
    <property type="entry name" value="PGBD-like superfamily/PGBD"/>
    <property type="match status" value="1"/>
</dbReference>
<proteinExistence type="predicted"/>
<dbReference type="InterPro" id="IPR002477">
    <property type="entry name" value="Peptidoglycan-bd-like"/>
</dbReference>
<feature type="transmembrane region" description="Helical" evidence="1">
    <location>
        <begin position="42"/>
        <end position="64"/>
    </location>
</feature>
<dbReference type="AlphaFoldDB" id="A0A7W7HYS7"/>
<gene>
    <name evidence="3" type="ORF">BJ971_003840</name>
</gene>
<keyword evidence="1" id="KW-1133">Transmembrane helix</keyword>
<evidence type="ECO:0000256" key="1">
    <source>
        <dbReference type="SAM" id="Phobius"/>
    </source>
</evidence>
<evidence type="ECO:0000259" key="2">
    <source>
        <dbReference type="Pfam" id="PF01471"/>
    </source>
</evidence>
<accession>A0A7W7HYS7</accession>
<dbReference type="Pfam" id="PF01471">
    <property type="entry name" value="PG_binding_1"/>
    <property type="match status" value="1"/>
</dbReference>
<name>A0A7W7HYS7_9ACTN</name>
<dbReference type="InterPro" id="IPR036365">
    <property type="entry name" value="PGBD-like_sf"/>
</dbReference>
<organism evidence="3 4">
    <name type="scientific">Actinoplanes digitatis</name>
    <dbReference type="NCBI Taxonomy" id="1868"/>
    <lineage>
        <taxon>Bacteria</taxon>
        <taxon>Bacillati</taxon>
        <taxon>Actinomycetota</taxon>
        <taxon>Actinomycetes</taxon>
        <taxon>Micromonosporales</taxon>
        <taxon>Micromonosporaceae</taxon>
        <taxon>Actinoplanes</taxon>
    </lineage>
</organism>
<comment type="caution">
    <text evidence="3">The sequence shown here is derived from an EMBL/GenBank/DDBJ whole genome shotgun (WGS) entry which is preliminary data.</text>
</comment>
<dbReference type="GO" id="GO:1990281">
    <property type="term" value="C:efflux pump complex"/>
    <property type="evidence" value="ECO:0007669"/>
    <property type="project" value="TreeGrafter"/>
</dbReference>
<evidence type="ECO:0000313" key="3">
    <source>
        <dbReference type="EMBL" id="MBB4763284.1"/>
    </source>
</evidence>
<dbReference type="InterPro" id="IPR036366">
    <property type="entry name" value="PGBDSf"/>
</dbReference>
<keyword evidence="1" id="KW-0472">Membrane</keyword>
<feature type="domain" description="Peptidoglycan binding-like" evidence="2">
    <location>
        <begin position="165"/>
        <end position="201"/>
    </location>
</feature>
<keyword evidence="1" id="KW-0812">Transmembrane</keyword>
<sequence>MDEPVAVDEPVTAELEPIAGAGERPAAAADDRGSRLLRRQRVAIIVMAVCLVVSIGGLAASTLIKSPLQAAADTEAPAPTVLTETVERRVLVSTVVTRGTVVAAAQVTVSPPTPEGTRPVVTRVPLAAGRQVRAGDVVIEVSGRPVVALPGVLSTYRDLKPGDDGKDVAQLQRALGRLGLYHDGDDDGHFGAATKSAVRRFYARTGYDVPDTGGPGGAADRAAAQAAQSGVDAAQRAVDDMRRRIAAAGGAAPAPGEEPLNVQLAYLKKALKTAKAALADLVAHSGPMVPSAEVVFLPAFPARIAQLYGKLGAQAPNPLLTLSAGALTVQAKPHPDQAKLLKPGMPVEIVAESVGSHKGKVTSVGAVTSDVQETGTAQDTAGGADPAAATAQGPPYVPVVVTPSGRLPAGWANQDVRLTFSSAQTGGPVLIVPLSAVSSGADGRTTVSKMLPSSEVVRVDVRAGVSGDGFVEVTPTSTAATLEEGDQVVVGQ</sequence>